<keyword evidence="8 9" id="KW-0472">Membrane</keyword>
<dbReference type="EMBL" id="UOFN01000098">
    <property type="protein sequence ID" value="VAW78704.1"/>
    <property type="molecule type" value="Genomic_DNA"/>
</dbReference>
<evidence type="ECO:0000256" key="9">
    <source>
        <dbReference type="SAM" id="Phobius"/>
    </source>
</evidence>
<dbReference type="GO" id="GO:0015627">
    <property type="term" value="C:type II protein secretion system complex"/>
    <property type="evidence" value="ECO:0007669"/>
    <property type="project" value="InterPro"/>
</dbReference>
<dbReference type="Pfam" id="PF04612">
    <property type="entry name" value="T2SSM"/>
    <property type="match status" value="1"/>
</dbReference>
<keyword evidence="4" id="KW-0997">Cell inner membrane</keyword>
<proteinExistence type="predicted"/>
<evidence type="ECO:0000256" key="7">
    <source>
        <dbReference type="ARBA" id="ARBA00022989"/>
    </source>
</evidence>
<dbReference type="SUPFAM" id="SSF103054">
    <property type="entry name" value="General secretion pathway protein M, EpsM"/>
    <property type="match status" value="1"/>
</dbReference>
<evidence type="ECO:0000313" key="10">
    <source>
        <dbReference type="EMBL" id="VAW78704.1"/>
    </source>
</evidence>
<evidence type="ECO:0000256" key="1">
    <source>
        <dbReference type="ARBA" id="ARBA00004377"/>
    </source>
</evidence>
<protein>
    <recommendedName>
        <fullName evidence="11">General secretion pathway protein M</fullName>
    </recommendedName>
</protein>
<organism evidence="10">
    <name type="scientific">hydrothermal vent metagenome</name>
    <dbReference type="NCBI Taxonomy" id="652676"/>
    <lineage>
        <taxon>unclassified sequences</taxon>
        <taxon>metagenomes</taxon>
        <taxon>ecological metagenomes</taxon>
    </lineage>
</organism>
<keyword evidence="7 9" id="KW-1133">Transmembrane helix</keyword>
<dbReference type="GO" id="GO:0015628">
    <property type="term" value="P:protein secretion by the type II secretion system"/>
    <property type="evidence" value="ECO:0007669"/>
    <property type="project" value="InterPro"/>
</dbReference>
<dbReference type="InterPro" id="IPR007690">
    <property type="entry name" value="T2SS_GspM"/>
</dbReference>
<evidence type="ECO:0000256" key="3">
    <source>
        <dbReference type="ARBA" id="ARBA00022475"/>
    </source>
</evidence>
<dbReference type="InterPro" id="IPR023229">
    <property type="entry name" value="T2SS_M_periplasmic_sf"/>
</dbReference>
<keyword evidence="5 9" id="KW-0812">Transmembrane</keyword>
<reference evidence="10" key="1">
    <citation type="submission" date="2018-06" db="EMBL/GenBank/DDBJ databases">
        <authorList>
            <person name="Zhirakovskaya E."/>
        </authorList>
    </citation>
    <scope>NUCLEOTIDE SEQUENCE</scope>
</reference>
<accession>A0A3B0ZBD7</accession>
<evidence type="ECO:0000256" key="6">
    <source>
        <dbReference type="ARBA" id="ARBA00022927"/>
    </source>
</evidence>
<feature type="transmembrane region" description="Helical" evidence="9">
    <location>
        <begin position="15"/>
        <end position="33"/>
    </location>
</feature>
<gene>
    <name evidence="10" type="ORF">MNBD_GAMMA15-2317</name>
</gene>
<comment type="subcellular location">
    <subcellularLocation>
        <location evidence="1">Cell inner membrane</location>
        <topology evidence="1">Single-pass membrane protein</topology>
    </subcellularLocation>
</comment>
<evidence type="ECO:0000256" key="8">
    <source>
        <dbReference type="ARBA" id="ARBA00023136"/>
    </source>
</evidence>
<keyword evidence="3" id="KW-1003">Cell membrane</keyword>
<dbReference type="Gene3D" id="3.30.1360.100">
    <property type="entry name" value="General secretion pathway protein M, EpsM"/>
    <property type="match status" value="1"/>
</dbReference>
<keyword evidence="2" id="KW-0813">Transport</keyword>
<dbReference type="GO" id="GO:0005886">
    <property type="term" value="C:plasma membrane"/>
    <property type="evidence" value="ECO:0007669"/>
    <property type="project" value="UniProtKB-SubCell"/>
</dbReference>
<evidence type="ECO:0008006" key="11">
    <source>
        <dbReference type="Google" id="ProtNLM"/>
    </source>
</evidence>
<sequence>MKGWFMGLEIRERKLVAGGAVVLVLLTFYLMIWEPIAVAYDDLQKNVAAQQETLDWMKQTGRQVTALRGSSQSGARSLGGRSLLAVVDQSARSGGLGSAIKRVEPDGSKGVKIWLEGAAFDPMVLWLGALSRTYQIDTSVITIEPQGAGLVNARLTLLGPAT</sequence>
<evidence type="ECO:0000256" key="4">
    <source>
        <dbReference type="ARBA" id="ARBA00022519"/>
    </source>
</evidence>
<evidence type="ECO:0000256" key="2">
    <source>
        <dbReference type="ARBA" id="ARBA00022448"/>
    </source>
</evidence>
<evidence type="ECO:0000256" key="5">
    <source>
        <dbReference type="ARBA" id="ARBA00022692"/>
    </source>
</evidence>
<name>A0A3B0ZBD7_9ZZZZ</name>
<keyword evidence="6" id="KW-0653">Protein transport</keyword>
<dbReference type="PIRSF" id="PIRSF006291">
    <property type="entry name" value="GspM"/>
    <property type="match status" value="1"/>
</dbReference>
<dbReference type="AlphaFoldDB" id="A0A3B0ZBD7"/>